<evidence type="ECO:0000256" key="8">
    <source>
        <dbReference type="ARBA" id="ARBA00022842"/>
    </source>
</evidence>
<dbReference type="Pfam" id="PF01648">
    <property type="entry name" value="ACPS"/>
    <property type="match status" value="1"/>
</dbReference>
<feature type="domain" description="4'-phosphopantetheinyl transferase" evidence="12">
    <location>
        <begin position="4"/>
        <end position="110"/>
    </location>
</feature>
<keyword evidence="4 11" id="KW-0444">Lipid biosynthesis</keyword>
<evidence type="ECO:0000313" key="14">
    <source>
        <dbReference type="Proteomes" id="UP001237207"/>
    </source>
</evidence>
<keyword evidence="10 11" id="KW-0275">Fatty acid biosynthesis</keyword>
<dbReference type="InterPro" id="IPR037143">
    <property type="entry name" value="4-PPantetheinyl_Trfase_dom_sf"/>
</dbReference>
<comment type="cofactor">
    <cofactor evidence="1 11">
        <name>Mg(2+)</name>
        <dbReference type="ChEBI" id="CHEBI:18420"/>
    </cofactor>
</comment>
<dbReference type="Gene3D" id="3.90.470.20">
    <property type="entry name" value="4'-phosphopantetheinyl transferase domain"/>
    <property type="match status" value="1"/>
</dbReference>
<protein>
    <recommendedName>
        <fullName evidence="11">Holo-[acyl-carrier-protein] synthase</fullName>
        <shortName evidence="11">Holo-ACP synthase</shortName>
        <ecNumber evidence="11">2.7.8.7</ecNumber>
    </recommendedName>
    <alternativeName>
        <fullName evidence="11">4'-phosphopantetheinyl transferase AcpS</fullName>
    </alternativeName>
</protein>
<feature type="binding site" evidence="11">
    <location>
        <position position="58"/>
    </location>
    <ligand>
        <name>Mg(2+)</name>
        <dbReference type="ChEBI" id="CHEBI:18420"/>
    </ligand>
</feature>
<evidence type="ECO:0000256" key="3">
    <source>
        <dbReference type="ARBA" id="ARBA00022490"/>
    </source>
</evidence>
<evidence type="ECO:0000256" key="4">
    <source>
        <dbReference type="ARBA" id="ARBA00022516"/>
    </source>
</evidence>
<comment type="catalytic activity">
    <reaction evidence="11">
        <text>apo-[ACP] + CoA = holo-[ACP] + adenosine 3',5'-bisphosphate + H(+)</text>
        <dbReference type="Rhea" id="RHEA:12068"/>
        <dbReference type="Rhea" id="RHEA-COMP:9685"/>
        <dbReference type="Rhea" id="RHEA-COMP:9690"/>
        <dbReference type="ChEBI" id="CHEBI:15378"/>
        <dbReference type="ChEBI" id="CHEBI:29999"/>
        <dbReference type="ChEBI" id="CHEBI:57287"/>
        <dbReference type="ChEBI" id="CHEBI:58343"/>
        <dbReference type="ChEBI" id="CHEBI:64479"/>
        <dbReference type="EC" id="2.7.8.7"/>
    </reaction>
</comment>
<keyword evidence="9 11" id="KW-0443">Lipid metabolism</keyword>
<evidence type="ECO:0000256" key="11">
    <source>
        <dbReference type="HAMAP-Rule" id="MF_00101"/>
    </source>
</evidence>
<evidence type="ECO:0000256" key="7">
    <source>
        <dbReference type="ARBA" id="ARBA00022832"/>
    </source>
</evidence>
<dbReference type="GO" id="GO:0019878">
    <property type="term" value="P:lysine biosynthetic process via aminoadipic acid"/>
    <property type="evidence" value="ECO:0007669"/>
    <property type="project" value="TreeGrafter"/>
</dbReference>
<evidence type="ECO:0000256" key="6">
    <source>
        <dbReference type="ARBA" id="ARBA00022723"/>
    </source>
</evidence>
<dbReference type="SUPFAM" id="SSF56214">
    <property type="entry name" value="4'-phosphopantetheinyl transferase"/>
    <property type="match status" value="1"/>
</dbReference>
<evidence type="ECO:0000256" key="5">
    <source>
        <dbReference type="ARBA" id="ARBA00022679"/>
    </source>
</evidence>
<comment type="similarity">
    <text evidence="2">Belongs to the P-Pant transferase superfamily. Gsp/Sfp/HetI/AcpT family.</text>
</comment>
<organism evidence="13 14">
    <name type="scientific">Oikeobacillus pervagus</name>
    <dbReference type="NCBI Taxonomy" id="1325931"/>
    <lineage>
        <taxon>Bacteria</taxon>
        <taxon>Bacillati</taxon>
        <taxon>Bacillota</taxon>
        <taxon>Bacilli</taxon>
        <taxon>Bacillales</taxon>
        <taxon>Bacillaceae</taxon>
        <taxon>Oikeobacillus</taxon>
    </lineage>
</organism>
<dbReference type="InterPro" id="IPR004568">
    <property type="entry name" value="Ppantetheine-prot_Trfase_dom"/>
</dbReference>
<feature type="binding site" evidence="11">
    <location>
        <position position="8"/>
    </location>
    <ligand>
        <name>Mg(2+)</name>
        <dbReference type="ChEBI" id="CHEBI:18420"/>
    </ligand>
</feature>
<keyword evidence="6 11" id="KW-0479">Metal-binding</keyword>
<evidence type="ECO:0000256" key="1">
    <source>
        <dbReference type="ARBA" id="ARBA00001946"/>
    </source>
</evidence>
<proteinExistence type="inferred from homology"/>
<dbReference type="GO" id="GO:0008897">
    <property type="term" value="F:holo-[acyl-carrier-protein] synthase activity"/>
    <property type="evidence" value="ECO:0007669"/>
    <property type="project" value="UniProtKB-UniRule"/>
</dbReference>
<keyword evidence="14" id="KW-1185">Reference proteome</keyword>
<evidence type="ECO:0000313" key="13">
    <source>
        <dbReference type="EMBL" id="MDQ0216586.1"/>
    </source>
</evidence>
<dbReference type="GO" id="GO:0006633">
    <property type="term" value="P:fatty acid biosynthetic process"/>
    <property type="evidence" value="ECO:0007669"/>
    <property type="project" value="UniProtKB-UniRule"/>
</dbReference>
<evidence type="ECO:0000256" key="10">
    <source>
        <dbReference type="ARBA" id="ARBA00023160"/>
    </source>
</evidence>
<keyword evidence="8 11" id="KW-0460">Magnesium</keyword>
<dbReference type="InterPro" id="IPR008278">
    <property type="entry name" value="4-PPantetheinyl_Trfase_dom"/>
</dbReference>
<dbReference type="GO" id="GO:0000287">
    <property type="term" value="F:magnesium ion binding"/>
    <property type="evidence" value="ECO:0007669"/>
    <property type="project" value="UniProtKB-UniRule"/>
</dbReference>
<dbReference type="InterPro" id="IPR050559">
    <property type="entry name" value="P-Pant_transferase_sf"/>
</dbReference>
<dbReference type="NCBIfam" id="TIGR00516">
    <property type="entry name" value="acpS"/>
    <property type="match status" value="1"/>
</dbReference>
<dbReference type="AlphaFoldDB" id="A0AAJ1WLU0"/>
<name>A0AAJ1WLU0_9BACI</name>
<comment type="similarity">
    <text evidence="11">Belongs to the P-Pant transferase superfamily. AcpS family.</text>
</comment>
<evidence type="ECO:0000259" key="12">
    <source>
        <dbReference type="Pfam" id="PF01648"/>
    </source>
</evidence>
<comment type="subcellular location">
    <subcellularLocation>
        <location evidence="11">Cytoplasm</location>
    </subcellularLocation>
</comment>
<dbReference type="EMBL" id="JAUSUC010000059">
    <property type="protein sequence ID" value="MDQ0216586.1"/>
    <property type="molecule type" value="Genomic_DNA"/>
</dbReference>
<dbReference type="PANTHER" id="PTHR12215:SF10">
    <property type="entry name" value="L-AMINOADIPATE-SEMIALDEHYDE DEHYDROGENASE-PHOSPHOPANTETHEINYL TRANSFERASE"/>
    <property type="match status" value="1"/>
</dbReference>
<dbReference type="InterPro" id="IPR002582">
    <property type="entry name" value="ACPS"/>
</dbReference>
<gene>
    <name evidence="11" type="primary">acpS</name>
    <name evidence="13" type="ORF">J2S13_003048</name>
</gene>
<dbReference type="GO" id="GO:0005829">
    <property type="term" value="C:cytosol"/>
    <property type="evidence" value="ECO:0007669"/>
    <property type="project" value="TreeGrafter"/>
</dbReference>
<dbReference type="NCBIfam" id="TIGR00556">
    <property type="entry name" value="pantethn_trn"/>
    <property type="match status" value="1"/>
</dbReference>
<comment type="function">
    <text evidence="11">Transfers the 4'-phosphopantetheine moiety from coenzyme A to a Ser of acyl-carrier-protein.</text>
</comment>
<keyword evidence="5 11" id="KW-0808">Transferase</keyword>
<accession>A0AAJ1WLU0</accession>
<dbReference type="Proteomes" id="UP001237207">
    <property type="component" value="Unassembled WGS sequence"/>
</dbReference>
<reference evidence="13" key="1">
    <citation type="submission" date="2023-07" db="EMBL/GenBank/DDBJ databases">
        <title>Genomic Encyclopedia of Type Strains, Phase IV (KMG-IV): sequencing the most valuable type-strain genomes for metagenomic binning, comparative biology and taxonomic classification.</title>
        <authorList>
            <person name="Goeker M."/>
        </authorList>
    </citation>
    <scope>NUCLEOTIDE SEQUENCE</scope>
    <source>
        <strain evidence="13">DSM 23947</strain>
    </source>
</reference>
<dbReference type="RefSeq" id="WP_307258651.1">
    <property type="nucleotide sequence ID" value="NZ_JAUSUC010000059.1"/>
</dbReference>
<sequence>MIKGIGLDIVEIARVQKIAERQPKFIQRILTQNEQSYYLQLSNRRKIEYLAGRFSLKEAFAKAYGTGIGEELSFTDIETDYNDKGKPIIKKPFGKGVHLSVTHSQDYVATQVIIEE</sequence>
<evidence type="ECO:0000256" key="9">
    <source>
        <dbReference type="ARBA" id="ARBA00023098"/>
    </source>
</evidence>
<keyword evidence="3 11" id="KW-0963">Cytoplasm</keyword>
<dbReference type="PANTHER" id="PTHR12215">
    <property type="entry name" value="PHOSPHOPANTETHEINE TRANSFERASE"/>
    <property type="match status" value="1"/>
</dbReference>
<evidence type="ECO:0000256" key="2">
    <source>
        <dbReference type="ARBA" id="ARBA00010990"/>
    </source>
</evidence>
<keyword evidence="7 11" id="KW-0276">Fatty acid metabolism</keyword>
<dbReference type="EC" id="2.7.8.7" evidence="11"/>
<dbReference type="HAMAP" id="MF_00101">
    <property type="entry name" value="AcpS"/>
    <property type="match status" value="1"/>
</dbReference>
<comment type="caution">
    <text evidence="13">The sequence shown here is derived from an EMBL/GenBank/DDBJ whole genome shotgun (WGS) entry which is preliminary data.</text>
</comment>